<organism evidence="1 2">
    <name type="scientific">Tianweitania sediminis</name>
    <dbReference type="NCBI Taxonomy" id="1502156"/>
    <lineage>
        <taxon>Bacteria</taxon>
        <taxon>Pseudomonadati</taxon>
        <taxon>Pseudomonadota</taxon>
        <taxon>Alphaproteobacteria</taxon>
        <taxon>Hyphomicrobiales</taxon>
        <taxon>Phyllobacteriaceae</taxon>
        <taxon>Tianweitania</taxon>
    </lineage>
</organism>
<accession>A0A8J7R7I4</accession>
<dbReference type="AlphaFoldDB" id="A0A8J7R7I4"/>
<dbReference type="Proteomes" id="UP000666240">
    <property type="component" value="Unassembled WGS sequence"/>
</dbReference>
<proteinExistence type="predicted"/>
<reference evidence="1" key="1">
    <citation type="submission" date="2021-03" db="EMBL/GenBank/DDBJ databases">
        <title>Genome sequencing and assembly of Tianweitania sediminis.</title>
        <authorList>
            <person name="Chhetri G."/>
        </authorList>
    </citation>
    <scope>NUCLEOTIDE SEQUENCE</scope>
    <source>
        <strain evidence="1">Z8</strain>
    </source>
</reference>
<gene>
    <name evidence="1" type="ORF">J5Y06_12920</name>
</gene>
<name>A0A8J7R7I4_9HYPH</name>
<dbReference type="EMBL" id="JAGIYY010000004">
    <property type="protein sequence ID" value="MBP0439557.1"/>
    <property type="molecule type" value="Genomic_DNA"/>
</dbReference>
<sequence length="68" mass="7598">MTQAENLQEVVRDYVATRSCHTAISLDAAARAIWTAALRKLVTRRELVDMVAEEAIRKNLPVRFDAAA</sequence>
<evidence type="ECO:0000313" key="2">
    <source>
        <dbReference type="Proteomes" id="UP000666240"/>
    </source>
</evidence>
<comment type="caution">
    <text evidence="1">The sequence shown here is derived from an EMBL/GenBank/DDBJ whole genome shotgun (WGS) entry which is preliminary data.</text>
</comment>
<dbReference type="RefSeq" id="WP_209335601.1">
    <property type="nucleotide sequence ID" value="NZ_JAGIYY010000004.1"/>
</dbReference>
<evidence type="ECO:0000313" key="1">
    <source>
        <dbReference type="EMBL" id="MBP0439557.1"/>
    </source>
</evidence>
<keyword evidence="2" id="KW-1185">Reference proteome</keyword>
<protein>
    <submittedName>
        <fullName evidence="1">Uncharacterized protein</fullName>
    </submittedName>
</protein>